<dbReference type="AlphaFoldDB" id="A0A0B7GVG7"/>
<dbReference type="EMBL" id="CDNC01000001">
    <property type="protein sequence ID" value="CEM60671.1"/>
    <property type="molecule type" value="Genomic_DNA"/>
</dbReference>
<evidence type="ECO:0000313" key="1">
    <source>
        <dbReference type="EMBL" id="CEM60671.1"/>
    </source>
</evidence>
<sequence>MDGKNSEPPWTAVVPHRNEFKNYHTSIIGVFKLMVWFLPWTAKTKPELFFIKFFTIYIKCIKSGFELSKERYISFQLCLVGNSYTLQH</sequence>
<keyword evidence="2" id="KW-1185">Reference proteome</keyword>
<reference evidence="2" key="1">
    <citation type="submission" date="2015-01" db="EMBL/GenBank/DDBJ databases">
        <authorList>
            <person name="Manzoor Shahid"/>
            <person name="Zubair Saima"/>
        </authorList>
    </citation>
    <scope>NUCLEOTIDE SEQUENCE [LARGE SCALE GENOMIC DNA]</scope>
    <source>
        <strain evidence="2">V1</strain>
    </source>
</reference>
<organism evidence="1 2">
    <name type="scientific">Treponema phagedenis</name>
    <dbReference type="NCBI Taxonomy" id="162"/>
    <lineage>
        <taxon>Bacteria</taxon>
        <taxon>Pseudomonadati</taxon>
        <taxon>Spirochaetota</taxon>
        <taxon>Spirochaetia</taxon>
        <taxon>Spirochaetales</taxon>
        <taxon>Treponemataceae</taxon>
        <taxon>Treponema</taxon>
    </lineage>
</organism>
<evidence type="ECO:0000313" key="2">
    <source>
        <dbReference type="Proteomes" id="UP000042527"/>
    </source>
</evidence>
<protein>
    <submittedName>
        <fullName evidence="1">Uncharacterized protein</fullName>
    </submittedName>
</protein>
<name>A0A0B7GVG7_TREPH</name>
<gene>
    <name evidence="1" type="ORF">TPHV1_10339</name>
</gene>
<dbReference type="Proteomes" id="UP000042527">
    <property type="component" value="Unassembled WGS sequence"/>
</dbReference>
<proteinExistence type="predicted"/>
<accession>A0A0B7GVG7</accession>